<feature type="transmembrane region" description="Helical" evidence="6">
    <location>
        <begin position="38"/>
        <end position="63"/>
    </location>
</feature>
<keyword evidence="3 6" id="KW-0812">Transmembrane</keyword>
<evidence type="ECO:0000256" key="1">
    <source>
        <dbReference type="ARBA" id="ARBA00004141"/>
    </source>
</evidence>
<keyword evidence="5 6" id="KW-0472">Membrane</keyword>
<comment type="similarity">
    <text evidence="2">Belongs to the MIP/aquaporin (TC 1.A.8) family.</text>
</comment>
<name>A0A165V2I1_9AGAM</name>
<accession>A0A165V2I1</accession>
<evidence type="ECO:0000313" key="7">
    <source>
        <dbReference type="EMBL" id="KZT29053.1"/>
    </source>
</evidence>
<dbReference type="EMBL" id="KV425555">
    <property type="protein sequence ID" value="KZT29053.1"/>
    <property type="molecule type" value="Genomic_DNA"/>
</dbReference>
<sequence length="67" mass="7161">VEHVLYIALCMGFSLTVTAWLFYCILGGLVNSNVSLAPLLVSVISPVCFVLYCFAQLAGGIAVSCWC</sequence>
<evidence type="ECO:0000256" key="5">
    <source>
        <dbReference type="ARBA" id="ARBA00023136"/>
    </source>
</evidence>
<keyword evidence="4 6" id="KW-1133">Transmembrane helix</keyword>
<evidence type="ECO:0000256" key="2">
    <source>
        <dbReference type="ARBA" id="ARBA00006175"/>
    </source>
</evidence>
<dbReference type="Proteomes" id="UP000076761">
    <property type="component" value="Unassembled WGS sequence"/>
</dbReference>
<dbReference type="PANTHER" id="PTHR19139:SF199">
    <property type="entry name" value="MIP17260P"/>
    <property type="match status" value="1"/>
</dbReference>
<feature type="transmembrane region" description="Helical" evidence="6">
    <location>
        <begin position="6"/>
        <end position="26"/>
    </location>
</feature>
<dbReference type="GO" id="GO:0015250">
    <property type="term" value="F:water channel activity"/>
    <property type="evidence" value="ECO:0007669"/>
    <property type="project" value="TreeGrafter"/>
</dbReference>
<organism evidence="7 9">
    <name type="scientific">Neolentinus lepideus HHB14362 ss-1</name>
    <dbReference type="NCBI Taxonomy" id="1314782"/>
    <lineage>
        <taxon>Eukaryota</taxon>
        <taxon>Fungi</taxon>
        <taxon>Dikarya</taxon>
        <taxon>Basidiomycota</taxon>
        <taxon>Agaricomycotina</taxon>
        <taxon>Agaricomycetes</taxon>
        <taxon>Gloeophyllales</taxon>
        <taxon>Gloeophyllaceae</taxon>
        <taxon>Neolentinus</taxon>
    </lineage>
</organism>
<dbReference type="Pfam" id="PF00230">
    <property type="entry name" value="MIP"/>
    <property type="match status" value="1"/>
</dbReference>
<dbReference type="GO" id="GO:0005886">
    <property type="term" value="C:plasma membrane"/>
    <property type="evidence" value="ECO:0007669"/>
    <property type="project" value="TreeGrafter"/>
</dbReference>
<dbReference type="STRING" id="1314782.A0A165V2I1"/>
<dbReference type="PANTHER" id="PTHR19139">
    <property type="entry name" value="AQUAPORIN TRANSPORTER"/>
    <property type="match status" value="1"/>
</dbReference>
<proteinExistence type="inferred from homology"/>
<feature type="non-terminal residue" evidence="7">
    <location>
        <position position="1"/>
    </location>
</feature>
<evidence type="ECO:0000313" key="9">
    <source>
        <dbReference type="Proteomes" id="UP000076761"/>
    </source>
</evidence>
<dbReference type="SUPFAM" id="SSF81338">
    <property type="entry name" value="Aquaporin-like"/>
    <property type="match status" value="1"/>
</dbReference>
<evidence type="ECO:0000256" key="3">
    <source>
        <dbReference type="ARBA" id="ARBA00022692"/>
    </source>
</evidence>
<evidence type="ECO:0000313" key="8">
    <source>
        <dbReference type="EMBL" id="KZT30040.1"/>
    </source>
</evidence>
<dbReference type="InterPro" id="IPR000425">
    <property type="entry name" value="MIP"/>
</dbReference>
<evidence type="ECO:0000256" key="6">
    <source>
        <dbReference type="SAM" id="Phobius"/>
    </source>
</evidence>
<dbReference type="EMBL" id="KV425552">
    <property type="protein sequence ID" value="KZT30040.1"/>
    <property type="molecule type" value="Genomic_DNA"/>
</dbReference>
<evidence type="ECO:0000256" key="4">
    <source>
        <dbReference type="ARBA" id="ARBA00022989"/>
    </source>
</evidence>
<dbReference type="InterPro" id="IPR034294">
    <property type="entry name" value="Aquaporin_transptr"/>
</dbReference>
<comment type="subcellular location">
    <subcellularLocation>
        <location evidence="1">Membrane</location>
        <topology evidence="1">Multi-pass membrane protein</topology>
    </subcellularLocation>
</comment>
<keyword evidence="9" id="KW-1185">Reference proteome</keyword>
<dbReference type="AlphaFoldDB" id="A0A165V2I1"/>
<reference evidence="7 9" key="1">
    <citation type="journal article" date="2016" name="Mol. Biol. Evol.">
        <title>Comparative Genomics of Early-Diverging Mushroom-Forming Fungi Provides Insights into the Origins of Lignocellulose Decay Capabilities.</title>
        <authorList>
            <person name="Nagy L.G."/>
            <person name="Riley R."/>
            <person name="Tritt A."/>
            <person name="Adam C."/>
            <person name="Daum C."/>
            <person name="Floudas D."/>
            <person name="Sun H."/>
            <person name="Yadav J.S."/>
            <person name="Pangilinan J."/>
            <person name="Larsson K.H."/>
            <person name="Matsuura K."/>
            <person name="Barry K."/>
            <person name="Labutti K."/>
            <person name="Kuo R."/>
            <person name="Ohm R.A."/>
            <person name="Bhattacharya S.S."/>
            <person name="Shirouzu T."/>
            <person name="Yoshinaga Y."/>
            <person name="Martin F.M."/>
            <person name="Grigoriev I.V."/>
            <person name="Hibbett D.S."/>
        </authorList>
    </citation>
    <scope>NUCLEOTIDE SEQUENCE [LARGE SCALE GENOMIC DNA]</scope>
    <source>
        <strain evidence="7 9">HHB14362 ss-1</strain>
    </source>
</reference>
<dbReference type="InterPro" id="IPR023271">
    <property type="entry name" value="Aquaporin-like"/>
</dbReference>
<gene>
    <name evidence="8" type="ORF">NEOLEDRAFT_1055208</name>
    <name evidence="7" type="ORF">NEOLEDRAFT_1056921</name>
</gene>
<dbReference type="OrthoDB" id="3222at2759"/>
<protein>
    <submittedName>
        <fullName evidence="7">Uncharacterized protein</fullName>
    </submittedName>
</protein>
<dbReference type="Gene3D" id="1.20.1080.10">
    <property type="entry name" value="Glycerol uptake facilitator protein"/>
    <property type="match status" value="1"/>
</dbReference>